<dbReference type="RefSeq" id="WP_090714065.1">
    <property type="nucleotide sequence ID" value="NZ_CBCSKY010000011.1"/>
</dbReference>
<keyword evidence="1" id="KW-1133">Transmembrane helix</keyword>
<evidence type="ECO:0000313" key="3">
    <source>
        <dbReference type="Proteomes" id="UP000199050"/>
    </source>
</evidence>
<dbReference type="AlphaFoldDB" id="A0A1G8P595"/>
<gene>
    <name evidence="2" type="ORF">SAMN05216192_10990</name>
</gene>
<proteinExistence type="predicted"/>
<keyword evidence="1" id="KW-0472">Membrane</keyword>
<name>A0A1G8P595_9BACL</name>
<dbReference type="STRING" id="1174501.SAMN05216192_10990"/>
<dbReference type="EMBL" id="FNDX01000009">
    <property type="protein sequence ID" value="SDI87505.1"/>
    <property type="molecule type" value="Genomic_DNA"/>
</dbReference>
<evidence type="ECO:0000256" key="1">
    <source>
        <dbReference type="SAM" id="Phobius"/>
    </source>
</evidence>
<dbReference type="Gene3D" id="2.60.40.1630">
    <property type="entry name" value="bacillus anthracis domain"/>
    <property type="match status" value="1"/>
</dbReference>
<reference evidence="3" key="1">
    <citation type="submission" date="2016-10" db="EMBL/GenBank/DDBJ databases">
        <authorList>
            <person name="Varghese N."/>
            <person name="Submissions S."/>
        </authorList>
    </citation>
    <scope>NUCLEOTIDE SEQUENCE [LARGE SCALE GENOMIC DNA]</scope>
    <source>
        <strain evidence="3">CGMCC 1.11012</strain>
    </source>
</reference>
<dbReference type="OrthoDB" id="2506333at2"/>
<accession>A0A1G8P595</accession>
<keyword evidence="1" id="KW-0812">Transmembrane</keyword>
<dbReference type="Proteomes" id="UP000199050">
    <property type="component" value="Unassembled WGS sequence"/>
</dbReference>
<sequence>MKELEEQLLHRNAEEVKQQTEAMPEMKIVQAMQSGIHKGRQQSRKKMAVSGLKAAIAVSVAVLLMFVFFNTREKAVEYTVLTPGPANTGTLSYPFDASLIRDKTLLNALNQNLLRPINKGAEKDGFKVEIKNAVSDGRQVYIIYSVQNNTDQTVVHADFGLDFGSFEAANIGAKLDMLGTNSQIEAGQTLYFVYSNTLTPDMDYPEEVKYGVVLTQISDEALSSSSNKYRTSIEVSFRLDSEMLKDRNRIWTASQELIVAGQKLQVNKVLFTPLSTYVDLEADEHNTMQVNGLINPVLIGKSGDRIIKSYYPTVITADNSKLWEDQSHFTLVYTSKDYLDLDTLVLKTFGAAAVNKDQMKIVVDLKKRKIIEAPDGFSIKNQGEPAKPGVVTFLNKRENIDTQGSFNMRLAGNYTAADGKVYTRPEGEEVFTQSLSRGAVEFEEEYDYNFGLQAIGYPQPLTVEIERYWHPVLDTQSVELLRVQK</sequence>
<keyword evidence="3" id="KW-1185">Reference proteome</keyword>
<organism evidence="2 3">
    <name type="scientific">Paenibacillus typhae</name>
    <dbReference type="NCBI Taxonomy" id="1174501"/>
    <lineage>
        <taxon>Bacteria</taxon>
        <taxon>Bacillati</taxon>
        <taxon>Bacillota</taxon>
        <taxon>Bacilli</taxon>
        <taxon>Bacillales</taxon>
        <taxon>Paenibacillaceae</taxon>
        <taxon>Paenibacillus</taxon>
    </lineage>
</organism>
<feature type="transmembrane region" description="Helical" evidence="1">
    <location>
        <begin position="47"/>
        <end position="69"/>
    </location>
</feature>
<protein>
    <submittedName>
        <fullName evidence="2">Uncharacterized protein</fullName>
    </submittedName>
</protein>
<evidence type="ECO:0000313" key="2">
    <source>
        <dbReference type="EMBL" id="SDI87505.1"/>
    </source>
</evidence>